<dbReference type="InterPro" id="IPR035093">
    <property type="entry name" value="RelE/ParE_toxin_dom_sf"/>
</dbReference>
<gene>
    <name evidence="1" type="ORF">ATK78_3054</name>
</gene>
<dbReference type="Proteomes" id="UP000295620">
    <property type="component" value="Unassembled WGS sequence"/>
</dbReference>
<comment type="caution">
    <text evidence="1">The sequence shown here is derived from an EMBL/GenBank/DDBJ whole genome shotgun (WGS) entry which is preliminary data.</text>
</comment>
<evidence type="ECO:0000313" key="2">
    <source>
        <dbReference type="Proteomes" id="UP000295620"/>
    </source>
</evidence>
<protein>
    <submittedName>
        <fullName evidence="1">Proteic killer suppression protein</fullName>
    </submittedName>
</protein>
<evidence type="ECO:0000313" key="1">
    <source>
        <dbReference type="EMBL" id="TDQ08538.1"/>
    </source>
</evidence>
<keyword evidence="2" id="KW-1185">Reference proteome</keyword>
<dbReference type="RefSeq" id="WP_133576896.1">
    <property type="nucleotide sequence ID" value="NZ_SNYC01000005.1"/>
</dbReference>
<dbReference type="AlphaFoldDB" id="A0A4R6SU47"/>
<organism evidence="1 2">
    <name type="scientific">Pedobacter metabolipauper</name>
    <dbReference type="NCBI Taxonomy" id="425513"/>
    <lineage>
        <taxon>Bacteria</taxon>
        <taxon>Pseudomonadati</taxon>
        <taxon>Bacteroidota</taxon>
        <taxon>Sphingobacteriia</taxon>
        <taxon>Sphingobacteriales</taxon>
        <taxon>Sphingobacteriaceae</taxon>
        <taxon>Pedobacter</taxon>
    </lineage>
</organism>
<sequence length="103" mass="12517">MRVIIEDKQLCMLIEQDNQLGKQKFPSEIIKQFQKRILQIVQARDTQDLRAIKSLHFEKLKQHKYEGKYSIRINRSYRIIFRIDIEEKTVEILVIEEINNHYS</sequence>
<accession>A0A4R6SU47</accession>
<dbReference type="Gene3D" id="3.30.2310.20">
    <property type="entry name" value="RelE-like"/>
    <property type="match status" value="1"/>
</dbReference>
<dbReference type="InterPro" id="IPR007711">
    <property type="entry name" value="HigB-1"/>
</dbReference>
<dbReference type="SUPFAM" id="SSF143011">
    <property type="entry name" value="RelE-like"/>
    <property type="match status" value="1"/>
</dbReference>
<name>A0A4R6SU47_9SPHI</name>
<dbReference type="EMBL" id="SNYC01000005">
    <property type="protein sequence ID" value="TDQ08538.1"/>
    <property type="molecule type" value="Genomic_DNA"/>
</dbReference>
<dbReference type="PANTHER" id="PTHR40266">
    <property type="entry name" value="TOXIN HIGB-1"/>
    <property type="match status" value="1"/>
</dbReference>
<proteinExistence type="predicted"/>
<dbReference type="Pfam" id="PF05015">
    <property type="entry name" value="HigB-like_toxin"/>
    <property type="match status" value="1"/>
</dbReference>
<dbReference type="OrthoDB" id="9801102at2"/>
<reference evidence="1 2" key="1">
    <citation type="submission" date="2019-03" db="EMBL/GenBank/DDBJ databases">
        <title>Genomic Encyclopedia of Archaeal and Bacterial Type Strains, Phase II (KMG-II): from individual species to whole genera.</title>
        <authorList>
            <person name="Goeker M."/>
        </authorList>
    </citation>
    <scope>NUCLEOTIDE SEQUENCE [LARGE SCALE GENOMIC DNA]</scope>
    <source>
        <strain evidence="1 2">DSM 19035</strain>
    </source>
</reference>
<dbReference type="PANTHER" id="PTHR40266:SF2">
    <property type="entry name" value="TOXIN HIGB-1"/>
    <property type="match status" value="1"/>
</dbReference>